<accession>A0A6P7FY57</accession>
<keyword evidence="1" id="KW-0812">Transmembrane</keyword>
<feature type="transmembrane region" description="Helical" evidence="1">
    <location>
        <begin position="7"/>
        <end position="28"/>
    </location>
</feature>
<evidence type="ECO:0000313" key="3">
    <source>
        <dbReference type="Proteomes" id="UP001652700"/>
    </source>
</evidence>
<feature type="transmembrane region" description="Helical" evidence="1">
    <location>
        <begin position="185"/>
        <end position="209"/>
    </location>
</feature>
<proteinExistence type="predicted"/>
<keyword evidence="1" id="KW-0472">Membrane</keyword>
<reference evidence="4" key="1">
    <citation type="submission" date="2025-04" db="UniProtKB">
        <authorList>
            <consortium name="RefSeq"/>
        </authorList>
    </citation>
    <scope>IDENTIFICATION</scope>
    <source>
        <tissue evidence="4">Whole insect</tissue>
    </source>
</reference>
<name>A0A6P7FY57_DIAVI</name>
<dbReference type="EnsemblMetazoa" id="XM_028281952.2">
    <property type="protein sequence ID" value="XP_028137753.1"/>
    <property type="gene ID" value="LOC114332201"/>
</dbReference>
<evidence type="ECO:0000256" key="1">
    <source>
        <dbReference type="SAM" id="Phobius"/>
    </source>
</evidence>
<reference evidence="2" key="2">
    <citation type="submission" date="2025-05" db="UniProtKB">
        <authorList>
            <consortium name="EnsemblMetazoa"/>
        </authorList>
    </citation>
    <scope>IDENTIFICATION</scope>
</reference>
<protein>
    <submittedName>
        <fullName evidence="4">Uncharacterized protein LOC114332201</fullName>
    </submittedName>
</protein>
<dbReference type="RefSeq" id="XP_028137753.1">
    <property type="nucleotide sequence ID" value="XM_028281952.1"/>
</dbReference>
<evidence type="ECO:0000313" key="2">
    <source>
        <dbReference type="EnsemblMetazoa" id="XP_028137753.1"/>
    </source>
</evidence>
<evidence type="ECO:0000313" key="4">
    <source>
        <dbReference type="RefSeq" id="XP_028137753.1"/>
    </source>
</evidence>
<dbReference type="InParanoid" id="A0A6P7FY57"/>
<dbReference type="AlphaFoldDB" id="A0A6P7FY57"/>
<dbReference type="KEGG" id="dvv:114332201"/>
<organism evidence="4">
    <name type="scientific">Diabrotica virgifera virgifera</name>
    <name type="common">western corn rootworm</name>
    <dbReference type="NCBI Taxonomy" id="50390"/>
    <lineage>
        <taxon>Eukaryota</taxon>
        <taxon>Metazoa</taxon>
        <taxon>Ecdysozoa</taxon>
        <taxon>Arthropoda</taxon>
        <taxon>Hexapoda</taxon>
        <taxon>Insecta</taxon>
        <taxon>Pterygota</taxon>
        <taxon>Neoptera</taxon>
        <taxon>Endopterygota</taxon>
        <taxon>Coleoptera</taxon>
        <taxon>Polyphaga</taxon>
        <taxon>Cucujiformia</taxon>
        <taxon>Chrysomeloidea</taxon>
        <taxon>Chrysomelidae</taxon>
        <taxon>Galerucinae</taxon>
        <taxon>Diabroticina</taxon>
        <taxon>Diabroticites</taxon>
        <taxon>Diabrotica</taxon>
    </lineage>
</organism>
<gene>
    <name evidence="4" type="primary">LOC114332201</name>
</gene>
<dbReference type="Proteomes" id="UP001652700">
    <property type="component" value="Unplaced"/>
</dbReference>
<sequence length="221" mass="26107">MLNLSKIIVFFLMNTMTVSHCTLLSFAARRFDLYYIESFANLEKQKNCIHYINSLVTYLHTEARIVLRVDDDLFLLLTEIWNNKTECYFTYLFNRTAECTSSFYMTSLEGVVANQTNIVDDMLISRYQTPYYLENMCDLGYMMEKSFKRCVNIFATIENKCLSSMTKLGKIFMPGIYGNTESESWIIWFFTPNIWTILSIVLVVSWIIYYKRKLHTHRVLG</sequence>
<keyword evidence="1" id="KW-1133">Transmembrane helix</keyword>
<keyword evidence="3" id="KW-1185">Reference proteome</keyword>
<dbReference type="GeneID" id="114332201"/>